<dbReference type="InterPro" id="IPR027843">
    <property type="entry name" value="DUF4440"/>
</dbReference>
<dbReference type="EMBL" id="BOMH01000045">
    <property type="protein sequence ID" value="GID68353.1"/>
    <property type="molecule type" value="Genomic_DNA"/>
</dbReference>
<protein>
    <recommendedName>
        <fullName evidence="1">DUF4440 domain-containing protein</fullName>
    </recommendedName>
</protein>
<dbReference type="SUPFAM" id="SSF54427">
    <property type="entry name" value="NTF2-like"/>
    <property type="match status" value="1"/>
</dbReference>
<dbReference type="Pfam" id="PF14534">
    <property type="entry name" value="DUF4440"/>
    <property type="match status" value="1"/>
</dbReference>
<keyword evidence="3" id="KW-1185">Reference proteome</keyword>
<gene>
    <name evidence="2" type="ORF">Acy02nite_62340</name>
</gene>
<dbReference type="InterPro" id="IPR032710">
    <property type="entry name" value="NTF2-like_dom_sf"/>
</dbReference>
<organism evidence="2 3">
    <name type="scientific">Actinoplanes cyaneus</name>
    <dbReference type="NCBI Taxonomy" id="52696"/>
    <lineage>
        <taxon>Bacteria</taxon>
        <taxon>Bacillati</taxon>
        <taxon>Actinomycetota</taxon>
        <taxon>Actinomycetes</taxon>
        <taxon>Micromonosporales</taxon>
        <taxon>Micromonosporaceae</taxon>
        <taxon>Actinoplanes</taxon>
    </lineage>
</organism>
<evidence type="ECO:0000313" key="3">
    <source>
        <dbReference type="Proteomes" id="UP000619479"/>
    </source>
</evidence>
<sequence length="117" mass="12817">MLAAVSARSAALIAGDIERLERLHHPRLRWTTHRGDVRDRAAYLAGNDPGTLRWLDQRLSGVDVQVTGTVAVLTAEVTDVVARDGQPRTFRMRLTLIWVAGPDGWQCLAGHAGPLLD</sequence>
<evidence type="ECO:0000259" key="1">
    <source>
        <dbReference type="Pfam" id="PF14534"/>
    </source>
</evidence>
<comment type="caution">
    <text evidence="2">The sequence shown here is derived from an EMBL/GenBank/DDBJ whole genome shotgun (WGS) entry which is preliminary data.</text>
</comment>
<proteinExistence type="predicted"/>
<feature type="domain" description="DUF4440" evidence="1">
    <location>
        <begin position="3"/>
        <end position="107"/>
    </location>
</feature>
<dbReference type="AlphaFoldDB" id="A0A919IRR2"/>
<reference evidence="2" key="1">
    <citation type="submission" date="2021-01" db="EMBL/GenBank/DDBJ databases">
        <title>Whole genome shotgun sequence of Actinoplanes cyaneus NBRC 14990.</title>
        <authorList>
            <person name="Komaki H."/>
            <person name="Tamura T."/>
        </authorList>
    </citation>
    <scope>NUCLEOTIDE SEQUENCE</scope>
    <source>
        <strain evidence="2">NBRC 14990</strain>
    </source>
</reference>
<accession>A0A919IRR2</accession>
<dbReference type="Proteomes" id="UP000619479">
    <property type="component" value="Unassembled WGS sequence"/>
</dbReference>
<dbReference type="Gene3D" id="3.10.450.50">
    <property type="match status" value="1"/>
</dbReference>
<evidence type="ECO:0000313" key="2">
    <source>
        <dbReference type="EMBL" id="GID68353.1"/>
    </source>
</evidence>
<name>A0A919IRR2_9ACTN</name>